<comment type="similarity">
    <text evidence="2">Belongs to the C-terminally encoded plant signaling peptide (CEP) family.</text>
</comment>
<organism evidence="9">
    <name type="scientific">Fagus sylvatica</name>
    <name type="common">Beechnut</name>
    <dbReference type="NCBI Taxonomy" id="28930"/>
    <lineage>
        <taxon>Eukaryota</taxon>
        <taxon>Viridiplantae</taxon>
        <taxon>Streptophyta</taxon>
        <taxon>Embryophyta</taxon>
        <taxon>Tracheophyta</taxon>
        <taxon>Spermatophyta</taxon>
        <taxon>Magnoliopsida</taxon>
        <taxon>eudicotyledons</taxon>
        <taxon>Gunneridae</taxon>
        <taxon>Pentapetalae</taxon>
        <taxon>rosids</taxon>
        <taxon>fabids</taxon>
        <taxon>Fagales</taxon>
        <taxon>Fagaceae</taxon>
        <taxon>Fagus</taxon>
    </lineage>
</organism>
<dbReference type="PANTHER" id="PTHR33348:SF44">
    <property type="entry name" value="PRECURSOR OF CEP6"/>
    <property type="match status" value="1"/>
</dbReference>
<accession>A0A2N9H823</accession>
<dbReference type="GO" id="GO:2000280">
    <property type="term" value="P:regulation of root development"/>
    <property type="evidence" value="ECO:0007669"/>
    <property type="project" value="TreeGrafter"/>
</dbReference>
<dbReference type="GO" id="GO:0005179">
    <property type="term" value="F:hormone activity"/>
    <property type="evidence" value="ECO:0007669"/>
    <property type="project" value="UniProtKB-KW"/>
</dbReference>
<comment type="subcellular location">
    <subcellularLocation>
        <location evidence="1">Secreted</location>
        <location evidence="1">Extracellular space</location>
        <location evidence="1">Apoplast</location>
    </subcellularLocation>
</comment>
<name>A0A2N9H823_FAGSY</name>
<dbReference type="GO" id="GO:1901371">
    <property type="term" value="P:regulation of leaf morphogenesis"/>
    <property type="evidence" value="ECO:0007669"/>
    <property type="project" value="TreeGrafter"/>
</dbReference>
<dbReference type="EMBL" id="OIVN01003001">
    <property type="protein sequence ID" value="SPD08055.1"/>
    <property type="molecule type" value="Genomic_DNA"/>
</dbReference>
<evidence type="ECO:0000256" key="6">
    <source>
        <dbReference type="ARBA" id="ARBA00022729"/>
    </source>
</evidence>
<protein>
    <recommendedName>
        <fullName evidence="10">Precursor of CEP9-like</fullName>
    </recommendedName>
</protein>
<keyword evidence="4" id="KW-0964">Secreted</keyword>
<dbReference type="GO" id="GO:0006995">
    <property type="term" value="P:cellular response to nitrogen starvation"/>
    <property type="evidence" value="ECO:0007669"/>
    <property type="project" value="UniProtKB-ARBA"/>
</dbReference>
<evidence type="ECO:0000256" key="1">
    <source>
        <dbReference type="ARBA" id="ARBA00004271"/>
    </source>
</evidence>
<reference evidence="9" key="1">
    <citation type="submission" date="2018-02" db="EMBL/GenBank/DDBJ databases">
        <authorList>
            <person name="Cohen D.B."/>
            <person name="Kent A.D."/>
        </authorList>
    </citation>
    <scope>NUCLEOTIDE SEQUENCE</scope>
</reference>
<evidence type="ECO:0000256" key="4">
    <source>
        <dbReference type="ARBA" id="ARBA00022525"/>
    </source>
</evidence>
<evidence type="ECO:0000256" key="3">
    <source>
        <dbReference type="ARBA" id="ARBA00022523"/>
    </source>
</evidence>
<evidence type="ECO:0000256" key="7">
    <source>
        <dbReference type="ARBA" id="ARBA00023278"/>
    </source>
</evidence>
<keyword evidence="6" id="KW-0732">Signal</keyword>
<evidence type="ECO:0000256" key="2">
    <source>
        <dbReference type="ARBA" id="ARBA00008963"/>
    </source>
</evidence>
<evidence type="ECO:0008006" key="10">
    <source>
        <dbReference type="Google" id="ProtNLM"/>
    </source>
</evidence>
<dbReference type="PANTHER" id="PTHR33348">
    <property type="entry name" value="PRECURSOR OF CEP5"/>
    <property type="match status" value="1"/>
</dbReference>
<feature type="compositionally biased region" description="Basic and acidic residues" evidence="8">
    <location>
        <begin position="108"/>
        <end position="129"/>
    </location>
</feature>
<dbReference type="GO" id="GO:1902025">
    <property type="term" value="P:nitrate import"/>
    <property type="evidence" value="ECO:0007669"/>
    <property type="project" value="TreeGrafter"/>
</dbReference>
<feature type="compositionally biased region" description="Polar residues" evidence="8">
    <location>
        <begin position="40"/>
        <end position="60"/>
    </location>
</feature>
<evidence type="ECO:0000256" key="8">
    <source>
        <dbReference type="SAM" id="MobiDB-lite"/>
    </source>
</evidence>
<evidence type="ECO:0000313" key="9">
    <source>
        <dbReference type="EMBL" id="SPD08055.1"/>
    </source>
</evidence>
<keyword evidence="7" id="KW-0379">Hydroxylation</keyword>
<dbReference type="AlphaFoldDB" id="A0A2N9H823"/>
<dbReference type="InterPro" id="IPR033250">
    <property type="entry name" value="CEP"/>
</dbReference>
<dbReference type="GO" id="GO:0048364">
    <property type="term" value="P:root development"/>
    <property type="evidence" value="ECO:0007669"/>
    <property type="project" value="InterPro"/>
</dbReference>
<proteinExistence type="inferred from homology"/>
<keyword evidence="3" id="KW-0052">Apoplast</keyword>
<dbReference type="GO" id="GO:0048046">
    <property type="term" value="C:apoplast"/>
    <property type="evidence" value="ECO:0007669"/>
    <property type="project" value="UniProtKB-SubCell"/>
</dbReference>
<evidence type="ECO:0000256" key="5">
    <source>
        <dbReference type="ARBA" id="ARBA00022702"/>
    </source>
</evidence>
<keyword evidence="5" id="KW-0372">Hormone</keyword>
<feature type="region of interest" description="Disordered" evidence="8">
    <location>
        <begin position="32"/>
        <end position="161"/>
    </location>
</feature>
<sequence>MENFQAIYKIAILLALFACHEILFTEGRHLKTKPKREGSRSMSSIDNTAKQPSHIPSSIDHSVARKKVAFPPMKPNHSFNLQDSDAVHKDDFRPTEPGNSPGVGHSFSYHEADVESKTKSKKSSGDRHSPNGFTDDFRPTSPGHSPGIGHVLQNKSAEPNA</sequence>
<gene>
    <name evidence="9" type="ORF">FSB_LOCUS35937</name>
</gene>
<feature type="compositionally biased region" description="Basic and acidic residues" evidence="8">
    <location>
        <begin position="85"/>
        <end position="94"/>
    </location>
</feature>